<sequence length="265" mass="27912">MKKAYLTLDPPREPNGTLCRTGLRHSAPVVLLPGDPQRSRKMAVLFAEASFTAHRGTFATYTGKTPGGADIAVTSSGMGCACVAAALEELAAAGAEAVIRVGTCGGVQPDLAPGTIVIASGCVRGEGASYELVPPEFPAVADPLLVRALCSAAQELDEPVRVGLYRSHDAFYMESKAAHPGLRERMQKWIDTGVLVVENESGLLFTYGHLLGLRAASICVALGSMFADPNANVYGAYADPEHLARRIETATRIAMRAAEQLEGTK</sequence>
<protein>
    <recommendedName>
        <fullName evidence="2">Uridine phosphorylase</fullName>
        <ecNumber evidence="1">2.4.2.3</ecNumber>
    </recommendedName>
</protein>
<dbReference type="InterPro" id="IPR035994">
    <property type="entry name" value="Nucleoside_phosphorylase_sf"/>
</dbReference>
<keyword evidence="6" id="KW-1185">Reference proteome</keyword>
<dbReference type="EC" id="2.4.2.3" evidence="1"/>
<evidence type="ECO:0000256" key="2">
    <source>
        <dbReference type="ARBA" id="ARBA00021980"/>
    </source>
</evidence>
<feature type="domain" description="Nucleoside phosphorylase" evidence="4">
    <location>
        <begin position="29"/>
        <end position="257"/>
    </location>
</feature>
<evidence type="ECO:0000259" key="4">
    <source>
        <dbReference type="Pfam" id="PF01048"/>
    </source>
</evidence>
<dbReference type="Gene3D" id="3.40.50.1580">
    <property type="entry name" value="Nucleoside phosphorylase domain"/>
    <property type="match status" value="1"/>
</dbReference>
<evidence type="ECO:0000313" key="5">
    <source>
        <dbReference type="EMBL" id="MEQ2510508.1"/>
    </source>
</evidence>
<evidence type="ECO:0000256" key="3">
    <source>
        <dbReference type="ARBA" id="ARBA00048447"/>
    </source>
</evidence>
<dbReference type="SUPFAM" id="SSF53167">
    <property type="entry name" value="Purine and uridine phosphorylases"/>
    <property type="match status" value="1"/>
</dbReference>
<dbReference type="EMBL" id="JBBMFF010000163">
    <property type="protein sequence ID" value="MEQ2510508.1"/>
    <property type="molecule type" value="Genomic_DNA"/>
</dbReference>
<dbReference type="RefSeq" id="WP_349135182.1">
    <property type="nucleotide sequence ID" value="NZ_JBBMFF010000163.1"/>
</dbReference>
<reference evidence="5 6" key="1">
    <citation type="submission" date="2024-03" db="EMBL/GenBank/DDBJ databases">
        <title>Human intestinal bacterial collection.</title>
        <authorList>
            <person name="Pauvert C."/>
            <person name="Hitch T.C.A."/>
            <person name="Clavel T."/>
        </authorList>
    </citation>
    <scope>NUCLEOTIDE SEQUENCE [LARGE SCALE GENOMIC DNA]</scope>
    <source>
        <strain evidence="5 6">CLA-AA-H192</strain>
    </source>
</reference>
<dbReference type="InterPro" id="IPR000845">
    <property type="entry name" value="Nucleoside_phosphorylase_d"/>
</dbReference>
<dbReference type="PANTHER" id="PTHR43691">
    <property type="entry name" value="URIDINE PHOSPHORYLASE"/>
    <property type="match status" value="1"/>
</dbReference>
<comment type="caution">
    <text evidence="5">The sequence shown here is derived from an EMBL/GenBank/DDBJ whole genome shotgun (WGS) entry which is preliminary data.</text>
</comment>
<evidence type="ECO:0000313" key="6">
    <source>
        <dbReference type="Proteomes" id="UP001491552"/>
    </source>
</evidence>
<proteinExistence type="predicted"/>
<gene>
    <name evidence="5" type="ORF">WMO66_04465</name>
</gene>
<dbReference type="Proteomes" id="UP001491552">
    <property type="component" value="Unassembled WGS sequence"/>
</dbReference>
<dbReference type="PANTHER" id="PTHR43691:SF11">
    <property type="entry name" value="FI09636P-RELATED"/>
    <property type="match status" value="1"/>
</dbReference>
<dbReference type="Pfam" id="PF01048">
    <property type="entry name" value="PNP_UDP_1"/>
    <property type="match status" value="1"/>
</dbReference>
<organism evidence="5 6">
    <name type="scientific">Faecousia intestinalis</name>
    <dbReference type="NCBI Taxonomy" id="3133167"/>
    <lineage>
        <taxon>Bacteria</taxon>
        <taxon>Bacillati</taxon>
        <taxon>Bacillota</taxon>
        <taxon>Clostridia</taxon>
        <taxon>Eubacteriales</taxon>
        <taxon>Oscillospiraceae</taxon>
        <taxon>Faecousia</taxon>
    </lineage>
</organism>
<evidence type="ECO:0000256" key="1">
    <source>
        <dbReference type="ARBA" id="ARBA00011888"/>
    </source>
</evidence>
<name>A0ABV1G504_9FIRM</name>
<comment type="catalytic activity">
    <reaction evidence="3">
        <text>uridine + phosphate = alpha-D-ribose 1-phosphate + uracil</text>
        <dbReference type="Rhea" id="RHEA:24388"/>
        <dbReference type="ChEBI" id="CHEBI:16704"/>
        <dbReference type="ChEBI" id="CHEBI:17568"/>
        <dbReference type="ChEBI" id="CHEBI:43474"/>
        <dbReference type="ChEBI" id="CHEBI:57720"/>
        <dbReference type="EC" id="2.4.2.3"/>
    </reaction>
</comment>
<accession>A0ABV1G504</accession>